<dbReference type="Gene3D" id="1.10.10.60">
    <property type="entry name" value="Homeodomain-like"/>
    <property type="match status" value="1"/>
</dbReference>
<organism evidence="9 10">
    <name type="scientific">Chelydra serpentina</name>
    <name type="common">Snapping turtle</name>
    <name type="synonym">Testudo serpentina</name>
    <dbReference type="NCBI Taxonomy" id="8475"/>
    <lineage>
        <taxon>Eukaryota</taxon>
        <taxon>Metazoa</taxon>
        <taxon>Chordata</taxon>
        <taxon>Craniata</taxon>
        <taxon>Vertebrata</taxon>
        <taxon>Euteleostomi</taxon>
        <taxon>Archelosauria</taxon>
        <taxon>Testudinata</taxon>
        <taxon>Testudines</taxon>
        <taxon>Cryptodira</taxon>
        <taxon>Durocryptodira</taxon>
        <taxon>Americhelydia</taxon>
        <taxon>Chelydroidea</taxon>
        <taxon>Chelydridae</taxon>
        <taxon>Chelydra</taxon>
    </lineage>
</organism>
<keyword evidence="3 5" id="KW-0371">Homeobox</keyword>
<dbReference type="AlphaFoldDB" id="A0A8C3S5A3"/>
<feature type="region of interest" description="Disordered" evidence="7">
    <location>
        <begin position="167"/>
        <end position="186"/>
    </location>
</feature>
<keyword evidence="10" id="KW-1185">Reference proteome</keyword>
<dbReference type="CDD" id="cd00086">
    <property type="entry name" value="homeodomain"/>
    <property type="match status" value="1"/>
</dbReference>
<evidence type="ECO:0000256" key="5">
    <source>
        <dbReference type="PROSITE-ProRule" id="PRU00108"/>
    </source>
</evidence>
<dbReference type="InterPro" id="IPR001356">
    <property type="entry name" value="HD"/>
</dbReference>
<dbReference type="PROSITE" id="PS50071">
    <property type="entry name" value="HOMEOBOX_2"/>
    <property type="match status" value="1"/>
</dbReference>
<evidence type="ECO:0000256" key="2">
    <source>
        <dbReference type="ARBA" id="ARBA00023125"/>
    </source>
</evidence>
<evidence type="ECO:0000313" key="10">
    <source>
        <dbReference type="Proteomes" id="UP000694403"/>
    </source>
</evidence>
<evidence type="ECO:0000256" key="4">
    <source>
        <dbReference type="ARBA" id="ARBA00023242"/>
    </source>
</evidence>
<dbReference type="Pfam" id="PF00046">
    <property type="entry name" value="Homeodomain"/>
    <property type="match status" value="1"/>
</dbReference>
<dbReference type="InterPro" id="IPR050649">
    <property type="entry name" value="Paired_Homeobox_TFs"/>
</dbReference>
<dbReference type="InterPro" id="IPR017970">
    <property type="entry name" value="Homeobox_CS"/>
</dbReference>
<evidence type="ECO:0000259" key="8">
    <source>
        <dbReference type="PROSITE" id="PS50071"/>
    </source>
</evidence>
<dbReference type="PANTHER" id="PTHR24329">
    <property type="entry name" value="HOMEOBOX PROTEIN ARISTALESS"/>
    <property type="match status" value="1"/>
</dbReference>
<evidence type="ECO:0000256" key="3">
    <source>
        <dbReference type="ARBA" id="ARBA00023155"/>
    </source>
</evidence>
<dbReference type="GO" id="GO:0005634">
    <property type="term" value="C:nucleus"/>
    <property type="evidence" value="ECO:0007669"/>
    <property type="project" value="UniProtKB-SubCell"/>
</dbReference>
<dbReference type="PANTHER" id="PTHR24329:SF520">
    <property type="entry name" value="ALX HOMEOBOX PROTEIN 1-LIKE PROTEIN"/>
    <property type="match status" value="1"/>
</dbReference>
<keyword evidence="2 5" id="KW-0238">DNA-binding</keyword>
<dbReference type="SMART" id="SM00389">
    <property type="entry name" value="HOX"/>
    <property type="match status" value="1"/>
</dbReference>
<dbReference type="GO" id="GO:0000977">
    <property type="term" value="F:RNA polymerase II transcription regulatory region sequence-specific DNA binding"/>
    <property type="evidence" value="ECO:0007669"/>
    <property type="project" value="TreeGrafter"/>
</dbReference>
<dbReference type="GO" id="GO:0000981">
    <property type="term" value="F:DNA-binding transcription factor activity, RNA polymerase II-specific"/>
    <property type="evidence" value="ECO:0007669"/>
    <property type="project" value="InterPro"/>
</dbReference>
<evidence type="ECO:0000256" key="7">
    <source>
        <dbReference type="SAM" id="MobiDB-lite"/>
    </source>
</evidence>
<dbReference type="SUPFAM" id="SSF46689">
    <property type="entry name" value="Homeodomain-like"/>
    <property type="match status" value="1"/>
</dbReference>
<name>A0A8C3S5A3_CHESE</name>
<feature type="region of interest" description="Disordered" evidence="7">
    <location>
        <begin position="1"/>
        <end position="47"/>
    </location>
</feature>
<evidence type="ECO:0000256" key="1">
    <source>
        <dbReference type="ARBA" id="ARBA00004123"/>
    </source>
</evidence>
<dbReference type="FunFam" id="1.10.10.60:FF:000679">
    <property type="entry name" value="Homeobox protein aristaless"/>
    <property type="match status" value="1"/>
</dbReference>
<protein>
    <recommendedName>
        <fullName evidence="8">Homeobox domain-containing protein</fullName>
    </recommendedName>
</protein>
<feature type="domain" description="Homeobox" evidence="8">
    <location>
        <begin position="49"/>
        <end position="109"/>
    </location>
</feature>
<accession>A0A8C3S5A3</accession>
<dbReference type="Ensembl" id="ENSCSRT00000009292.1">
    <property type="protein sequence ID" value="ENSCSRP00000008980.1"/>
    <property type="gene ID" value="ENSCSRG00000006689.1"/>
</dbReference>
<evidence type="ECO:0000256" key="6">
    <source>
        <dbReference type="RuleBase" id="RU000682"/>
    </source>
</evidence>
<reference evidence="9" key="1">
    <citation type="submission" date="2025-05" db="UniProtKB">
        <authorList>
            <consortium name="Ensembl"/>
        </authorList>
    </citation>
    <scope>IDENTIFICATION</scope>
</reference>
<feature type="region of interest" description="Disordered" evidence="7">
    <location>
        <begin position="105"/>
        <end position="133"/>
    </location>
</feature>
<dbReference type="Proteomes" id="UP000694403">
    <property type="component" value="Unplaced"/>
</dbReference>
<keyword evidence="4 5" id="KW-0539">Nucleus</keyword>
<proteinExistence type="predicted"/>
<evidence type="ECO:0000313" key="9">
    <source>
        <dbReference type="Ensembl" id="ENSCSRP00000008980.1"/>
    </source>
</evidence>
<feature type="DNA-binding region" description="Homeobox" evidence="5">
    <location>
        <begin position="51"/>
        <end position="110"/>
    </location>
</feature>
<dbReference type="InterPro" id="IPR009057">
    <property type="entry name" value="Homeodomain-like_sf"/>
</dbReference>
<dbReference type="Ensembl" id="ENSCSRT00000009169.1">
    <property type="protein sequence ID" value="ENSCSRP00000008863.1"/>
    <property type="gene ID" value="ENSCSRG00000006600.1"/>
</dbReference>
<dbReference type="PROSITE" id="PS00027">
    <property type="entry name" value="HOMEOBOX_1"/>
    <property type="match status" value="1"/>
</dbReference>
<feature type="compositionally biased region" description="Pro residues" evidence="7">
    <location>
        <begin position="1"/>
        <end position="12"/>
    </location>
</feature>
<comment type="subcellular location">
    <subcellularLocation>
        <location evidence="1 5 6">Nucleus</location>
    </subcellularLocation>
</comment>
<sequence>PPAPILTVPPPGTVSLSDIISPPFRKAPEMPGLAGGPPAAPPSLHFATPTRRRHRTSFTPEQLEQLEAAFLKNHYPDIYIREELARATRLNEARIQVWFQNRRAKQRKQERALLKPSPPRGLSVGPVPAPPPRQYQYTPTLFPCPHPPPAPRAPEDWYSSLRAMTSPPVAPPPVISLSLDPAAHWN</sequence>